<name>A0AAV6VHM0_9ARAC</name>
<dbReference type="GO" id="GO:0005096">
    <property type="term" value="F:GTPase activator activity"/>
    <property type="evidence" value="ECO:0007669"/>
    <property type="project" value="UniProtKB-KW"/>
</dbReference>
<feature type="region of interest" description="Disordered" evidence="4">
    <location>
        <begin position="481"/>
        <end position="528"/>
    </location>
</feature>
<dbReference type="Gene3D" id="1.20.1270.60">
    <property type="entry name" value="Arfaptin homology (AH) domain/BAR domain"/>
    <property type="match status" value="1"/>
</dbReference>
<dbReference type="GO" id="GO:0005737">
    <property type="term" value="C:cytoplasm"/>
    <property type="evidence" value="ECO:0007669"/>
    <property type="project" value="InterPro"/>
</dbReference>
<feature type="compositionally biased region" description="Basic and acidic residues" evidence="4">
    <location>
        <begin position="847"/>
        <end position="874"/>
    </location>
</feature>
<dbReference type="InterPro" id="IPR008936">
    <property type="entry name" value="Rho_GTPase_activation_prot"/>
</dbReference>
<evidence type="ECO:0000256" key="3">
    <source>
        <dbReference type="SAM" id="Coils"/>
    </source>
</evidence>
<keyword evidence="8" id="KW-1185">Reference proteome</keyword>
<feature type="compositionally biased region" description="Low complexity" evidence="4">
    <location>
        <begin position="644"/>
        <end position="656"/>
    </location>
</feature>
<protein>
    <recommendedName>
        <fullName evidence="9">Rho GTPase-activating protein 44</fullName>
    </recommendedName>
</protein>
<dbReference type="Proteomes" id="UP000827092">
    <property type="component" value="Unassembled WGS sequence"/>
</dbReference>
<dbReference type="GO" id="GO:0032956">
    <property type="term" value="P:regulation of actin cytoskeleton organization"/>
    <property type="evidence" value="ECO:0007669"/>
    <property type="project" value="TreeGrafter"/>
</dbReference>
<dbReference type="PANTHER" id="PTHR14130">
    <property type="entry name" value="3BP-1 RELATED RHOGAP"/>
    <property type="match status" value="1"/>
</dbReference>
<feature type="compositionally biased region" description="Polar residues" evidence="4">
    <location>
        <begin position="481"/>
        <end position="491"/>
    </location>
</feature>
<dbReference type="AlphaFoldDB" id="A0AAV6VHM0"/>
<dbReference type="SUPFAM" id="SSF48350">
    <property type="entry name" value="GTPase activation domain, GAP"/>
    <property type="match status" value="1"/>
</dbReference>
<dbReference type="GO" id="GO:0035020">
    <property type="term" value="P:regulation of Rac protein signal transduction"/>
    <property type="evidence" value="ECO:0007669"/>
    <property type="project" value="TreeGrafter"/>
</dbReference>
<keyword evidence="1" id="KW-0343">GTPase activation</keyword>
<dbReference type="GO" id="GO:0007165">
    <property type="term" value="P:signal transduction"/>
    <property type="evidence" value="ECO:0007669"/>
    <property type="project" value="InterPro"/>
</dbReference>
<reference evidence="7 8" key="1">
    <citation type="journal article" date="2022" name="Nat. Ecol. Evol.">
        <title>A masculinizing supergene underlies an exaggerated male reproductive morph in a spider.</title>
        <authorList>
            <person name="Hendrickx F."/>
            <person name="De Corte Z."/>
            <person name="Sonet G."/>
            <person name="Van Belleghem S.M."/>
            <person name="Kostlbacher S."/>
            <person name="Vangestel C."/>
        </authorList>
    </citation>
    <scope>NUCLEOTIDE SEQUENCE [LARGE SCALE GENOMIC DNA]</scope>
    <source>
        <strain evidence="7">W744_W776</strain>
    </source>
</reference>
<feature type="compositionally biased region" description="Basic and acidic residues" evidence="4">
    <location>
        <begin position="896"/>
        <end position="913"/>
    </location>
</feature>
<dbReference type="InterPro" id="IPR027267">
    <property type="entry name" value="AH/BAR_dom_sf"/>
</dbReference>
<feature type="region of interest" description="Disordered" evidence="4">
    <location>
        <begin position="561"/>
        <end position="693"/>
    </location>
</feature>
<feature type="region of interest" description="Disordered" evidence="4">
    <location>
        <begin position="836"/>
        <end position="923"/>
    </location>
</feature>
<evidence type="ECO:0008006" key="9">
    <source>
        <dbReference type="Google" id="ProtNLM"/>
    </source>
</evidence>
<evidence type="ECO:0000313" key="8">
    <source>
        <dbReference type="Proteomes" id="UP000827092"/>
    </source>
</evidence>
<dbReference type="PANTHER" id="PTHR14130:SF14">
    <property type="entry name" value="RHO GTPASE-ACTIVATING PROTEIN 92B"/>
    <property type="match status" value="1"/>
</dbReference>
<dbReference type="InterPro" id="IPR047165">
    <property type="entry name" value="RHG17/44/SH3BP1-like"/>
</dbReference>
<evidence type="ECO:0000313" key="7">
    <source>
        <dbReference type="EMBL" id="KAG8196174.1"/>
    </source>
</evidence>
<dbReference type="Pfam" id="PF03114">
    <property type="entry name" value="BAR"/>
    <property type="match status" value="1"/>
</dbReference>
<organism evidence="7 8">
    <name type="scientific">Oedothorax gibbosus</name>
    <dbReference type="NCBI Taxonomy" id="931172"/>
    <lineage>
        <taxon>Eukaryota</taxon>
        <taxon>Metazoa</taxon>
        <taxon>Ecdysozoa</taxon>
        <taxon>Arthropoda</taxon>
        <taxon>Chelicerata</taxon>
        <taxon>Arachnida</taxon>
        <taxon>Araneae</taxon>
        <taxon>Araneomorphae</taxon>
        <taxon>Entelegynae</taxon>
        <taxon>Araneoidea</taxon>
        <taxon>Linyphiidae</taxon>
        <taxon>Erigoninae</taxon>
        <taxon>Oedothorax</taxon>
    </lineage>
</organism>
<evidence type="ECO:0000259" key="5">
    <source>
        <dbReference type="PROSITE" id="PS50238"/>
    </source>
</evidence>
<gene>
    <name evidence="7" type="ORF">JTE90_007904</name>
</gene>
<accession>A0AAV6VHM0</accession>
<feature type="domain" description="Rho-GAP" evidence="5">
    <location>
        <begin position="259"/>
        <end position="449"/>
    </location>
</feature>
<dbReference type="SUPFAM" id="SSF103657">
    <property type="entry name" value="BAR/IMD domain-like"/>
    <property type="match status" value="1"/>
</dbReference>
<evidence type="ECO:0000256" key="1">
    <source>
        <dbReference type="ARBA" id="ARBA00022468"/>
    </source>
</evidence>
<dbReference type="InterPro" id="IPR000198">
    <property type="entry name" value="RhoGAP_dom"/>
</dbReference>
<dbReference type="SMART" id="SM00324">
    <property type="entry name" value="RhoGAP"/>
    <property type="match status" value="1"/>
</dbReference>
<comment type="caution">
    <text evidence="7">The sequence shown here is derived from an EMBL/GenBank/DDBJ whole genome shotgun (WGS) entry which is preliminary data.</text>
</comment>
<feature type="coiled-coil region" evidence="3">
    <location>
        <begin position="139"/>
        <end position="166"/>
    </location>
</feature>
<dbReference type="SMART" id="SM00721">
    <property type="entry name" value="BAR"/>
    <property type="match status" value="1"/>
</dbReference>
<dbReference type="PROSITE" id="PS50238">
    <property type="entry name" value="RHOGAP"/>
    <property type="match status" value="1"/>
</dbReference>
<evidence type="ECO:0000259" key="6">
    <source>
        <dbReference type="PROSITE" id="PS51021"/>
    </source>
</evidence>
<dbReference type="FunFam" id="1.10.555.10:FF:000001">
    <property type="entry name" value="Rho GTPase activating protein 44"/>
    <property type="match status" value="1"/>
</dbReference>
<proteinExistence type="predicted"/>
<sequence>MMKQFLRVKQIADQKFQRGSEKGRGVLSNELHAAEKRVDLIRESCAATGKKLSACMLRIGPEQAGDRRNPKKIPEAALAQCMEEWGLSLGENSILGMTLVDFARIQETLAIDLLSYKLQVEENVVEPLQNILSVDVEKIIKLRKQLSKLTSEMDSAKTRYQSAQRSSMQANSNGAAATKAQLLKEETEDILSRVDQCRDSLTAEMFNLISREPEMSQVFVKLCQLQLEHHRKAFCMLESVLPELEAQISSCAYQPVFGVHLSDHLRLSKREIAIVIESCICWILESAIEEEGLFRIGGSMIKIKKIKSAFDAGFHHLLEEERDPHNVAGILKLYLRTLPEPLLTYHLYDQWMEAAVEPDHDTRLKALWSVVNSLPETHFKNLRYLIKFLSRLCQNSDLNKMSIQNVAIVIGPNLIWPPVEECALGMNMTATNLHSSIVDTLITYCDWFFPGECEFYVSAPTSPRRLDGIYGSQLSLSTTRLSNGGTDSALDSMSSSPANSSPKSPSPRVPVRPRKKAAPRAPEDLKNPLARSVSCSGFQASVLARAHAASLSVSHENLLSATQDDTGHNNHQHHNGQSQRELQLPAVERRPKPPRQSLPPVAERVRRSVVRPSLPPPERPDSVKSEESGSSVSPDPEILDPEDISISFDSSGSESFNECTMSFEESSDNEEDKTQCNGKVNDTSEEIESNRSYSYTEEVYSDCVSNIQNGDSSRHHNSETFESSLQMRKSCLVASNRINTNTLEDSLIDDEAKRKCIIVEDVDTRTVDETKRDSPSGGGGGLTKKPLRAHISWKDSNDGHYDHVSRELDYQECGLDHYDQYDLGIKDNGFLRKNGCSKPTNGNYGHKNSDTKPKNEDYGHKNGDSNLKNEDYGHKIVGSKPKNEDYGNGSNPKNGDQGHKNRDSITKDEDYSHKNGGYKLKNRDSNIKSRECIEEKDTQDPKSNNNVDEEYNSCHFTGGTPTWFDHYGIDDKRQSDTLWFRDKEEYLHQEDEDLQRSSLCSISEDSGSYRTVIDVGSENKISYRSTVSGMAIKLRVNSETQDTKL</sequence>
<evidence type="ECO:0000256" key="4">
    <source>
        <dbReference type="SAM" id="MobiDB-lite"/>
    </source>
</evidence>
<dbReference type="InterPro" id="IPR004148">
    <property type="entry name" value="BAR_dom"/>
</dbReference>
<dbReference type="EMBL" id="JAFNEN010000074">
    <property type="protein sequence ID" value="KAG8196174.1"/>
    <property type="molecule type" value="Genomic_DNA"/>
</dbReference>
<feature type="region of interest" description="Disordered" evidence="4">
    <location>
        <begin position="766"/>
        <end position="788"/>
    </location>
</feature>
<keyword evidence="2" id="KW-0597">Phosphoprotein</keyword>
<feature type="compositionally biased region" description="Basic and acidic residues" evidence="4">
    <location>
        <begin position="618"/>
        <end position="627"/>
    </location>
</feature>
<feature type="domain" description="BAR" evidence="6">
    <location>
        <begin position="16"/>
        <end position="253"/>
    </location>
</feature>
<dbReference type="Gene3D" id="1.10.555.10">
    <property type="entry name" value="Rho GTPase activation protein"/>
    <property type="match status" value="1"/>
</dbReference>
<dbReference type="Pfam" id="PF00620">
    <property type="entry name" value="RhoGAP"/>
    <property type="match status" value="1"/>
</dbReference>
<feature type="compositionally biased region" description="Low complexity" evidence="4">
    <location>
        <begin position="492"/>
        <end position="503"/>
    </location>
</feature>
<dbReference type="PROSITE" id="PS51021">
    <property type="entry name" value="BAR"/>
    <property type="match status" value="1"/>
</dbReference>
<evidence type="ECO:0000256" key="2">
    <source>
        <dbReference type="ARBA" id="ARBA00022553"/>
    </source>
</evidence>
<keyword evidence="3" id="KW-0175">Coiled coil</keyword>